<evidence type="ECO:0000313" key="2">
    <source>
        <dbReference type="EMBL" id="OMJ77052.1"/>
    </source>
</evidence>
<keyword evidence="3" id="KW-1185">Reference proteome</keyword>
<dbReference type="Proteomes" id="UP000187209">
    <property type="component" value="Unassembled WGS sequence"/>
</dbReference>
<dbReference type="AlphaFoldDB" id="A0A1R2BJU9"/>
<proteinExistence type="predicted"/>
<reference evidence="2 3" key="1">
    <citation type="submission" date="2016-11" db="EMBL/GenBank/DDBJ databases">
        <title>The macronuclear genome of Stentor coeruleus: a giant cell with tiny introns.</title>
        <authorList>
            <person name="Slabodnick M."/>
            <person name="Ruby J.G."/>
            <person name="Reiff S.B."/>
            <person name="Swart E.C."/>
            <person name="Gosai S."/>
            <person name="Prabakaran S."/>
            <person name="Witkowska E."/>
            <person name="Larue G.E."/>
            <person name="Fisher S."/>
            <person name="Freeman R.M."/>
            <person name="Gunawardena J."/>
            <person name="Chu W."/>
            <person name="Stover N.A."/>
            <person name="Gregory B.D."/>
            <person name="Nowacki M."/>
            <person name="Derisi J."/>
            <person name="Roy S.W."/>
            <person name="Marshall W.F."/>
            <person name="Sood P."/>
        </authorList>
    </citation>
    <scope>NUCLEOTIDE SEQUENCE [LARGE SCALE GENOMIC DNA]</scope>
    <source>
        <strain evidence="2">WM001</strain>
    </source>
</reference>
<name>A0A1R2BJU9_9CILI</name>
<sequence>MSKEDIQKLNEELKSLEIRVQENEIIIESQEIQKSSLLKNLQPKYLDLKSQEKTLEKKLQHLNDELSKRKDLENAFVRSLELGSKAKASVKIDNQNAIMNVLSNLKSWDSIPDIVKKHLDEQEHIFETKKVFSKKAELSLLQERLQSRRKSAIKTLTIKLKSDKSLWESEWEHKIDTESTILKSTYEKQLSDLQFQKRLLEISLYKFTQK</sequence>
<gene>
    <name evidence="2" type="ORF">SteCoe_23453</name>
</gene>
<organism evidence="2 3">
    <name type="scientific">Stentor coeruleus</name>
    <dbReference type="NCBI Taxonomy" id="5963"/>
    <lineage>
        <taxon>Eukaryota</taxon>
        <taxon>Sar</taxon>
        <taxon>Alveolata</taxon>
        <taxon>Ciliophora</taxon>
        <taxon>Postciliodesmatophora</taxon>
        <taxon>Heterotrichea</taxon>
        <taxon>Heterotrichida</taxon>
        <taxon>Stentoridae</taxon>
        <taxon>Stentor</taxon>
    </lineage>
</organism>
<dbReference type="EMBL" id="MPUH01000596">
    <property type="protein sequence ID" value="OMJ77052.1"/>
    <property type="molecule type" value="Genomic_DNA"/>
</dbReference>
<comment type="caution">
    <text evidence="2">The sequence shown here is derived from an EMBL/GenBank/DDBJ whole genome shotgun (WGS) entry which is preliminary data.</text>
</comment>
<accession>A0A1R2BJU9</accession>
<keyword evidence="1" id="KW-0175">Coiled coil</keyword>
<feature type="coiled-coil region" evidence="1">
    <location>
        <begin position="6"/>
        <end position="75"/>
    </location>
</feature>
<protein>
    <submittedName>
        <fullName evidence="2">Uncharacterized protein</fullName>
    </submittedName>
</protein>
<evidence type="ECO:0000256" key="1">
    <source>
        <dbReference type="SAM" id="Coils"/>
    </source>
</evidence>
<evidence type="ECO:0000313" key="3">
    <source>
        <dbReference type="Proteomes" id="UP000187209"/>
    </source>
</evidence>